<proteinExistence type="predicted"/>
<accession>A0A7D3VUW7</accession>
<sequence length="143" mass="15425">MASRVVQHRPSSFRSAMSQVAGGVDYRPSRGTTAVSDTHISSRGRFMKHRIRRLAVSGAAAAALIPAVSAPAHAAPAGDVDCTTRAPYSNGVTVTNHCNHTITVRVQWTNPPYVTNCYPIGAGEPRNFPKPYPASRYYKVLDC</sequence>
<name>A0A7D3VUW7_ACTVE</name>
<evidence type="ECO:0000313" key="1">
    <source>
        <dbReference type="EMBL" id="QKG23599.1"/>
    </source>
</evidence>
<dbReference type="Proteomes" id="UP000501240">
    <property type="component" value="Chromosome"/>
</dbReference>
<keyword evidence="2" id="KW-1185">Reference proteome</keyword>
<dbReference type="AlphaFoldDB" id="A0A7D3VUW7"/>
<gene>
    <name evidence="1" type="ORF">ACTIVE_5242</name>
</gene>
<protein>
    <submittedName>
        <fullName evidence="1">Uncharacterized protein</fullName>
    </submittedName>
</protein>
<dbReference type="EMBL" id="CP053892">
    <property type="protein sequence ID" value="QKG23599.1"/>
    <property type="molecule type" value="Genomic_DNA"/>
</dbReference>
<reference evidence="1 2" key="1">
    <citation type="submission" date="2020-05" db="EMBL/GenBank/DDBJ databases">
        <title>Actinomadura verrucosospora NRRL-B18236 (PFL_A860) Genome sequencing and assembly.</title>
        <authorList>
            <person name="Samborskyy M."/>
        </authorList>
    </citation>
    <scope>NUCLEOTIDE SEQUENCE [LARGE SCALE GENOMIC DNA]</scope>
    <source>
        <strain evidence="1 2">NRRL:B18236</strain>
    </source>
</reference>
<evidence type="ECO:0000313" key="2">
    <source>
        <dbReference type="Proteomes" id="UP000501240"/>
    </source>
</evidence>
<organism evidence="1 2">
    <name type="scientific">Actinomadura verrucosospora</name>
    <dbReference type="NCBI Taxonomy" id="46165"/>
    <lineage>
        <taxon>Bacteria</taxon>
        <taxon>Bacillati</taxon>
        <taxon>Actinomycetota</taxon>
        <taxon>Actinomycetes</taxon>
        <taxon>Streptosporangiales</taxon>
        <taxon>Thermomonosporaceae</taxon>
        <taxon>Actinomadura</taxon>
    </lineage>
</organism>